<dbReference type="GO" id="GO:0030163">
    <property type="term" value="P:protein catabolic process"/>
    <property type="evidence" value="ECO:0007669"/>
    <property type="project" value="UniProtKB-ARBA"/>
</dbReference>
<dbReference type="InterPro" id="IPR033453">
    <property type="entry name" value="Glyco_hydro_30_TIM-barrel"/>
</dbReference>
<dbReference type="GO" id="GO:0004348">
    <property type="term" value="F:glucosylceramidase activity"/>
    <property type="evidence" value="ECO:0007669"/>
    <property type="project" value="UniProtKB-EC"/>
</dbReference>
<evidence type="ECO:0000256" key="10">
    <source>
        <dbReference type="ARBA" id="ARBA00050474"/>
    </source>
</evidence>
<keyword evidence="6 13" id="KW-0732">Signal</keyword>
<evidence type="ECO:0000256" key="4">
    <source>
        <dbReference type="ARBA" id="ARBA00005382"/>
    </source>
</evidence>
<evidence type="ECO:0000256" key="8">
    <source>
        <dbReference type="ARBA" id="ARBA00022919"/>
    </source>
</evidence>
<feature type="domain" description="Glycosyl hydrolase family 30 TIM-barrel" evidence="14">
    <location>
        <begin position="107"/>
        <end position="449"/>
    </location>
</feature>
<evidence type="ECO:0000256" key="13">
    <source>
        <dbReference type="SAM" id="SignalP"/>
    </source>
</evidence>
<dbReference type="GO" id="GO:0006680">
    <property type="term" value="P:glucosylceramide catabolic process"/>
    <property type="evidence" value="ECO:0007669"/>
    <property type="project" value="UniProtKB-ARBA"/>
</dbReference>
<proteinExistence type="inferred from homology"/>
<dbReference type="Gene3D" id="3.20.20.80">
    <property type="entry name" value="Glycosidases"/>
    <property type="match status" value="1"/>
</dbReference>
<keyword evidence="17" id="KW-1185">Reference proteome</keyword>
<protein>
    <recommendedName>
        <fullName evidence="5 12">Glucosylceramidase</fullName>
        <ecNumber evidence="5 12">3.2.1.45</ecNumber>
    </recommendedName>
</protein>
<sequence length="515" mass="57797">QQEGKQPFKTAMRSLILVLALLGCAHAQDECHPRQFEYDSVVCVCDSTYCDQPGIIEFPAEGSYTAVTSSRDGLRFNVETLPVSSEEDPGAVEVTLDRGNTIQTMIGFGGAFTDATGINVNSLPTEAQDLLLRSYFAPEGIGYNLCRIPIAGCDCSTRPYSYDDVEGDVELEYWSLTEEDYQYKIPLILQAQELSSQEIKFFGSPWSPPSWMKTNGMFNGSGELLKEMWQPWSEYFVKFVDAYEEQGIPLWGLTPQNEPLSGFQDWRWNTCGWTAEDMRDWLKTNLGPTLEAAGMRRLKMMVDDFNRDTLPAYVQPMLEDPDCAQYIDGTAVHWYSDRYVSANVLDETQALDPEKFILYTEACQGYDVEGPLSVMLGSWARAEDYAHYIIESMNHFSTGWVDWNLALDMQGGPNWANNFLDATIIVNAEEGEFYKQPLFYALGHLSKFVLPGAQRISTTTTQSTLDVASFLDTAGGTVVVLLNRDDNELDVSVNDGSGIYVNHRLPAKSLQTILY</sequence>
<keyword evidence="8 12" id="KW-0746">Sphingolipid metabolism</keyword>
<evidence type="ECO:0000256" key="5">
    <source>
        <dbReference type="ARBA" id="ARBA00012658"/>
    </source>
</evidence>
<gene>
    <name evidence="16" type="ORF">OTU49_016231</name>
</gene>
<evidence type="ECO:0000256" key="1">
    <source>
        <dbReference type="ARBA" id="ARBA00001013"/>
    </source>
</evidence>
<dbReference type="GO" id="GO:0016241">
    <property type="term" value="P:regulation of macroautophagy"/>
    <property type="evidence" value="ECO:0007669"/>
    <property type="project" value="UniProtKB-ARBA"/>
</dbReference>
<dbReference type="GO" id="GO:0006066">
    <property type="term" value="P:alcohol metabolic process"/>
    <property type="evidence" value="ECO:0007669"/>
    <property type="project" value="UniProtKB-ARBA"/>
</dbReference>
<comment type="pathway">
    <text evidence="3">Sphingolipid metabolism.</text>
</comment>
<dbReference type="GO" id="GO:0007040">
    <property type="term" value="P:lysosome organization"/>
    <property type="evidence" value="ECO:0007669"/>
    <property type="project" value="UniProtKB-ARBA"/>
</dbReference>
<keyword evidence="7 12" id="KW-0378">Hydrolase</keyword>
<dbReference type="EMBL" id="JARKIK010000013">
    <property type="protein sequence ID" value="KAK8747921.1"/>
    <property type="molecule type" value="Genomic_DNA"/>
</dbReference>
<reference evidence="16 17" key="1">
    <citation type="journal article" date="2024" name="BMC Genomics">
        <title>Genome assembly of redclaw crayfish (Cherax quadricarinatus) provides insights into its immune adaptation and hypoxia tolerance.</title>
        <authorList>
            <person name="Liu Z."/>
            <person name="Zheng J."/>
            <person name="Li H."/>
            <person name="Fang K."/>
            <person name="Wang S."/>
            <person name="He J."/>
            <person name="Zhou D."/>
            <person name="Weng S."/>
            <person name="Chi M."/>
            <person name="Gu Z."/>
            <person name="He J."/>
            <person name="Li F."/>
            <person name="Wang M."/>
        </authorList>
    </citation>
    <scope>NUCLEOTIDE SEQUENCE [LARGE SCALE GENOMIC DNA]</scope>
    <source>
        <strain evidence="16">ZL_2023a</strain>
    </source>
</reference>
<evidence type="ECO:0000313" key="16">
    <source>
        <dbReference type="EMBL" id="KAK8747921.1"/>
    </source>
</evidence>
<feature type="signal peptide" evidence="13">
    <location>
        <begin position="1"/>
        <end position="27"/>
    </location>
</feature>
<accession>A0AAW0Y953</accession>
<organism evidence="16 17">
    <name type="scientific">Cherax quadricarinatus</name>
    <name type="common">Australian red claw crayfish</name>
    <dbReference type="NCBI Taxonomy" id="27406"/>
    <lineage>
        <taxon>Eukaryota</taxon>
        <taxon>Metazoa</taxon>
        <taxon>Ecdysozoa</taxon>
        <taxon>Arthropoda</taxon>
        <taxon>Crustacea</taxon>
        <taxon>Multicrustacea</taxon>
        <taxon>Malacostraca</taxon>
        <taxon>Eumalacostraca</taxon>
        <taxon>Eucarida</taxon>
        <taxon>Decapoda</taxon>
        <taxon>Pleocyemata</taxon>
        <taxon>Astacidea</taxon>
        <taxon>Parastacoidea</taxon>
        <taxon>Parastacidae</taxon>
        <taxon>Cherax</taxon>
    </lineage>
</organism>
<keyword evidence="9 12" id="KW-0443">Lipid metabolism</keyword>
<dbReference type="GO" id="GO:0016758">
    <property type="term" value="F:hexosyltransferase activity"/>
    <property type="evidence" value="ECO:0007669"/>
    <property type="project" value="UniProtKB-ARBA"/>
</dbReference>
<evidence type="ECO:0000256" key="9">
    <source>
        <dbReference type="ARBA" id="ARBA00023098"/>
    </source>
</evidence>
<dbReference type="SUPFAM" id="SSF51445">
    <property type="entry name" value="(Trans)glycosidases"/>
    <property type="match status" value="1"/>
</dbReference>
<evidence type="ECO:0000256" key="3">
    <source>
        <dbReference type="ARBA" id="ARBA00004991"/>
    </source>
</evidence>
<dbReference type="Pfam" id="PF02055">
    <property type="entry name" value="Glyco_hydro_30"/>
    <property type="match status" value="1"/>
</dbReference>
<dbReference type="PANTHER" id="PTHR11069:SF23">
    <property type="entry name" value="LYSOSOMAL ACID GLUCOSYLCERAMIDASE"/>
    <property type="match status" value="1"/>
</dbReference>
<evidence type="ECO:0000313" key="17">
    <source>
        <dbReference type="Proteomes" id="UP001445076"/>
    </source>
</evidence>
<dbReference type="FunFam" id="3.20.20.80:FF:000030">
    <property type="entry name" value="Lysosomal acid glucosylceramidase"/>
    <property type="match status" value="1"/>
</dbReference>
<dbReference type="InterPro" id="IPR001139">
    <property type="entry name" value="Glyco_hydro_30"/>
</dbReference>
<comment type="caution">
    <text evidence="16">The sequence shown here is derived from an EMBL/GenBank/DDBJ whole genome shotgun (WGS) entry which is preliminary data.</text>
</comment>
<evidence type="ECO:0000256" key="7">
    <source>
        <dbReference type="ARBA" id="ARBA00022801"/>
    </source>
</evidence>
<dbReference type="EC" id="3.2.1.45" evidence="5 12"/>
<evidence type="ECO:0000256" key="6">
    <source>
        <dbReference type="ARBA" id="ARBA00022729"/>
    </source>
</evidence>
<feature type="non-terminal residue" evidence="16">
    <location>
        <position position="1"/>
    </location>
</feature>
<dbReference type="GO" id="GO:0008202">
    <property type="term" value="P:steroid metabolic process"/>
    <property type="evidence" value="ECO:0007669"/>
    <property type="project" value="UniProtKB-ARBA"/>
</dbReference>
<evidence type="ECO:0000259" key="14">
    <source>
        <dbReference type="Pfam" id="PF02055"/>
    </source>
</evidence>
<evidence type="ECO:0000256" key="2">
    <source>
        <dbReference type="ARBA" id="ARBA00004760"/>
    </source>
</evidence>
<dbReference type="InterPro" id="IPR017853">
    <property type="entry name" value="GH"/>
</dbReference>
<dbReference type="GO" id="GO:0042391">
    <property type="term" value="P:regulation of membrane potential"/>
    <property type="evidence" value="ECO:0007669"/>
    <property type="project" value="UniProtKB-ARBA"/>
</dbReference>
<comment type="similarity">
    <text evidence="4 12">Belongs to the glycosyl hydrolase 30 family.</text>
</comment>
<feature type="chain" id="PRO_5043519592" description="Glucosylceramidase" evidence="13">
    <location>
        <begin position="28"/>
        <end position="515"/>
    </location>
</feature>
<comment type="catalytic activity">
    <reaction evidence="1">
        <text>a beta-D-glucosyl-(1&lt;-&gt;1')-N-acylsphing-4-enine + H2O = an N-acylsphing-4-enine + D-glucose</text>
        <dbReference type="Rhea" id="RHEA:13269"/>
        <dbReference type="ChEBI" id="CHEBI:4167"/>
        <dbReference type="ChEBI" id="CHEBI:15377"/>
        <dbReference type="ChEBI" id="CHEBI:22801"/>
        <dbReference type="ChEBI" id="CHEBI:52639"/>
        <dbReference type="EC" id="3.2.1.45"/>
    </reaction>
    <physiologicalReaction direction="left-to-right" evidence="1">
        <dbReference type="Rhea" id="RHEA:13270"/>
    </physiologicalReaction>
</comment>
<comment type="pathway">
    <text evidence="2">Lipid metabolism; sphingolipid metabolism.</text>
</comment>
<dbReference type="GO" id="GO:0006914">
    <property type="term" value="P:autophagy"/>
    <property type="evidence" value="ECO:0007669"/>
    <property type="project" value="UniProtKB-ARBA"/>
</dbReference>
<dbReference type="GO" id="GO:0005774">
    <property type="term" value="C:vacuolar membrane"/>
    <property type="evidence" value="ECO:0007669"/>
    <property type="project" value="UniProtKB-ARBA"/>
</dbReference>
<dbReference type="GO" id="GO:0032006">
    <property type="term" value="P:regulation of TOR signaling"/>
    <property type="evidence" value="ECO:0007669"/>
    <property type="project" value="UniProtKB-ARBA"/>
</dbReference>
<evidence type="ECO:0000256" key="12">
    <source>
        <dbReference type="RuleBase" id="RU361188"/>
    </source>
</evidence>
<dbReference type="PANTHER" id="PTHR11069">
    <property type="entry name" value="GLUCOSYLCERAMIDASE"/>
    <property type="match status" value="1"/>
</dbReference>
<evidence type="ECO:0000259" key="15">
    <source>
        <dbReference type="Pfam" id="PF17189"/>
    </source>
</evidence>
<dbReference type="Pfam" id="PF17189">
    <property type="entry name" value="Glyco_hydro_30C"/>
    <property type="match status" value="1"/>
</dbReference>
<dbReference type="InterPro" id="IPR033452">
    <property type="entry name" value="GH30_C"/>
</dbReference>
<dbReference type="Proteomes" id="UP001445076">
    <property type="component" value="Unassembled WGS sequence"/>
</dbReference>
<comment type="catalytic activity">
    <reaction evidence="10">
        <text>a beta-D-glucosylceramide + H2O = an N-acyl-sphingoid base + D-glucose</text>
        <dbReference type="Rhea" id="RHEA:81447"/>
        <dbReference type="ChEBI" id="CHEBI:4167"/>
        <dbReference type="ChEBI" id="CHEBI:15377"/>
        <dbReference type="ChEBI" id="CHEBI:83264"/>
        <dbReference type="ChEBI" id="CHEBI:83273"/>
    </reaction>
    <physiologicalReaction direction="left-to-right" evidence="10">
        <dbReference type="Rhea" id="RHEA:81448"/>
    </physiologicalReaction>
</comment>
<dbReference type="AlphaFoldDB" id="A0AAW0Y953"/>
<dbReference type="GO" id="GO:0051246">
    <property type="term" value="P:regulation of protein metabolic process"/>
    <property type="evidence" value="ECO:0007669"/>
    <property type="project" value="UniProtKB-ARBA"/>
</dbReference>
<feature type="domain" description="Glycosyl hydrolase family 30 beta sandwich" evidence="15">
    <location>
        <begin position="452"/>
        <end position="513"/>
    </location>
</feature>
<dbReference type="PRINTS" id="PR00843">
    <property type="entry name" value="GLHYDRLASE30"/>
</dbReference>
<evidence type="ECO:0000256" key="11">
    <source>
        <dbReference type="ARBA" id="ARBA00051345"/>
    </source>
</evidence>
<comment type="catalytic activity">
    <reaction evidence="11">
        <text>an N-acyl-1-beta-D-glucosyl-15-methylhexadecasphing-4-enine + H2O = an N-acyl-15-methylhexadecasphing-4-enine + D-glucose</text>
        <dbReference type="Rhea" id="RHEA:34755"/>
        <dbReference type="ChEBI" id="CHEBI:4167"/>
        <dbReference type="ChEBI" id="CHEBI:15377"/>
        <dbReference type="ChEBI" id="CHEBI:70815"/>
        <dbReference type="ChEBI" id="CHEBI:70846"/>
    </reaction>
    <physiologicalReaction direction="left-to-right" evidence="11">
        <dbReference type="Rhea" id="RHEA:34756"/>
    </physiologicalReaction>
</comment>
<dbReference type="GO" id="GO:0010605">
    <property type="term" value="P:negative regulation of macromolecule metabolic process"/>
    <property type="evidence" value="ECO:0007669"/>
    <property type="project" value="UniProtKB-ARBA"/>
</dbReference>
<keyword evidence="12" id="KW-0326">Glycosidase</keyword>
<dbReference type="GO" id="GO:0005764">
    <property type="term" value="C:lysosome"/>
    <property type="evidence" value="ECO:0007669"/>
    <property type="project" value="UniProtKB-ARBA"/>
</dbReference>
<dbReference type="SUPFAM" id="SSF51011">
    <property type="entry name" value="Glycosyl hydrolase domain"/>
    <property type="match status" value="1"/>
</dbReference>
<dbReference type="GO" id="GO:0005102">
    <property type="term" value="F:signaling receptor binding"/>
    <property type="evidence" value="ECO:0007669"/>
    <property type="project" value="UniProtKB-ARBA"/>
</dbReference>
<name>A0AAW0Y953_CHEQU</name>